<evidence type="ECO:0000313" key="2">
    <source>
        <dbReference type="EMBL" id="THH05241.1"/>
    </source>
</evidence>
<dbReference type="EMBL" id="SGPK01000276">
    <property type="protein sequence ID" value="THH05241.1"/>
    <property type="molecule type" value="Genomic_DNA"/>
</dbReference>
<dbReference type="AlphaFoldDB" id="A0A4S4L353"/>
<feature type="region of interest" description="Disordered" evidence="1">
    <location>
        <begin position="1"/>
        <end position="28"/>
    </location>
</feature>
<comment type="caution">
    <text evidence="2">The sequence shown here is derived from an EMBL/GenBank/DDBJ whole genome shotgun (WGS) entry which is preliminary data.</text>
</comment>
<sequence>MREHSPGPIRRESASAATEASASRTSNRVRAAASDVADFSATVALLARTMTSTVVFVVERAESAAATDLCRRALSRLEAMQRDD</sequence>
<protein>
    <submittedName>
        <fullName evidence="2">Uncharacterized protein</fullName>
    </submittedName>
</protein>
<accession>A0A4S4L353</accession>
<evidence type="ECO:0000313" key="3">
    <source>
        <dbReference type="Proteomes" id="UP000308199"/>
    </source>
</evidence>
<feature type="compositionally biased region" description="Basic and acidic residues" evidence="1">
    <location>
        <begin position="1"/>
        <end position="13"/>
    </location>
</feature>
<dbReference type="Proteomes" id="UP000308199">
    <property type="component" value="Unassembled WGS sequence"/>
</dbReference>
<feature type="compositionally biased region" description="Low complexity" evidence="1">
    <location>
        <begin position="14"/>
        <end position="26"/>
    </location>
</feature>
<keyword evidence="3" id="KW-1185">Reference proteome</keyword>
<proteinExistence type="predicted"/>
<gene>
    <name evidence="2" type="ORF">EW145_g4937</name>
</gene>
<evidence type="ECO:0000256" key="1">
    <source>
        <dbReference type="SAM" id="MobiDB-lite"/>
    </source>
</evidence>
<reference evidence="2 3" key="1">
    <citation type="submission" date="2019-02" db="EMBL/GenBank/DDBJ databases">
        <title>Genome sequencing of the rare red list fungi Phellinidium pouzarii.</title>
        <authorList>
            <person name="Buettner E."/>
            <person name="Kellner H."/>
        </authorList>
    </citation>
    <scope>NUCLEOTIDE SEQUENCE [LARGE SCALE GENOMIC DNA]</scope>
    <source>
        <strain evidence="2 3">DSM 108285</strain>
    </source>
</reference>
<organism evidence="2 3">
    <name type="scientific">Phellinidium pouzarii</name>
    <dbReference type="NCBI Taxonomy" id="167371"/>
    <lineage>
        <taxon>Eukaryota</taxon>
        <taxon>Fungi</taxon>
        <taxon>Dikarya</taxon>
        <taxon>Basidiomycota</taxon>
        <taxon>Agaricomycotina</taxon>
        <taxon>Agaricomycetes</taxon>
        <taxon>Hymenochaetales</taxon>
        <taxon>Hymenochaetaceae</taxon>
        <taxon>Phellinidium</taxon>
    </lineage>
</organism>
<name>A0A4S4L353_9AGAM</name>